<keyword evidence="2" id="KW-0547">Nucleotide-binding</keyword>
<keyword evidence="1" id="KW-0732">Signal</keyword>
<organism evidence="2 3">
    <name type="scientific">Variovorax paradoxus</name>
    <dbReference type="NCBI Taxonomy" id="34073"/>
    <lineage>
        <taxon>Bacteria</taxon>
        <taxon>Pseudomonadati</taxon>
        <taxon>Pseudomonadota</taxon>
        <taxon>Betaproteobacteria</taxon>
        <taxon>Burkholderiales</taxon>
        <taxon>Comamonadaceae</taxon>
        <taxon>Variovorax</taxon>
    </lineage>
</organism>
<dbReference type="GO" id="GO:0043448">
    <property type="term" value="P:alkane catabolic process"/>
    <property type="evidence" value="ECO:0007669"/>
    <property type="project" value="TreeGrafter"/>
</dbReference>
<dbReference type="Proteomes" id="UP000326780">
    <property type="component" value="Chromosome"/>
</dbReference>
<dbReference type="PANTHER" id="PTHR39335">
    <property type="entry name" value="BLL4220 PROTEIN"/>
    <property type="match status" value="1"/>
</dbReference>
<dbReference type="EMBL" id="CP045644">
    <property type="protein sequence ID" value="QFZ85629.1"/>
    <property type="molecule type" value="Genomic_DNA"/>
</dbReference>
<gene>
    <name evidence="2" type="ORF">GFK26_24100</name>
</gene>
<dbReference type="PANTHER" id="PTHR39335:SF1">
    <property type="entry name" value="BLL4220 PROTEIN"/>
    <property type="match status" value="1"/>
</dbReference>
<evidence type="ECO:0000313" key="2">
    <source>
        <dbReference type="EMBL" id="QFZ85629.1"/>
    </source>
</evidence>
<evidence type="ECO:0000256" key="1">
    <source>
        <dbReference type="SAM" id="SignalP"/>
    </source>
</evidence>
<dbReference type="InterPro" id="IPR014558">
    <property type="entry name" value="UCP029720"/>
</dbReference>
<accession>A0A5Q0M7Y3</accession>
<dbReference type="PROSITE" id="PS51257">
    <property type="entry name" value="PROKAR_LIPOPROTEIN"/>
    <property type="match status" value="1"/>
</dbReference>
<protein>
    <submittedName>
        <fullName evidence="2">ATP-binding protein</fullName>
    </submittedName>
</protein>
<dbReference type="GO" id="GO:0005524">
    <property type="term" value="F:ATP binding"/>
    <property type="evidence" value="ECO:0007669"/>
    <property type="project" value="UniProtKB-KW"/>
</dbReference>
<dbReference type="Pfam" id="PF03640">
    <property type="entry name" value="Lipoprotein_15"/>
    <property type="match status" value="2"/>
</dbReference>
<reference evidence="2 3" key="1">
    <citation type="submission" date="2019-10" db="EMBL/GenBank/DDBJ databases">
        <title>Complete genome sequence of Variovorax paradoxus 5C-2.</title>
        <authorList>
            <person name="Gogoleva N.E."/>
            <person name="Balkin A.S."/>
        </authorList>
    </citation>
    <scope>NUCLEOTIDE SEQUENCE [LARGE SCALE GENOMIC DNA]</scope>
    <source>
        <strain evidence="2 3">5C-2</strain>
    </source>
</reference>
<dbReference type="RefSeq" id="WP_119556624.1">
    <property type="nucleotide sequence ID" value="NZ_CP045644.1"/>
</dbReference>
<name>A0A5Q0M7Y3_VARPD</name>
<feature type="chain" id="PRO_5024814503" evidence="1">
    <location>
        <begin position="28"/>
        <end position="131"/>
    </location>
</feature>
<evidence type="ECO:0000313" key="3">
    <source>
        <dbReference type="Proteomes" id="UP000326780"/>
    </source>
</evidence>
<sequence length="131" mass="13498">MKLLSASILAAALLAGCGGMSTKTAGAPDTPTRTADGVLVGPNGMTLYTFARDTANAGTSACNGQCATNWPPLGVADAAKPMGGYTIVVREDGKKQWAYKGWPLYYWAKDTKAGDKTGDGVANGAWKVARP</sequence>
<keyword evidence="2" id="KW-0067">ATP-binding</keyword>
<feature type="signal peptide" evidence="1">
    <location>
        <begin position="1"/>
        <end position="27"/>
    </location>
</feature>
<proteinExistence type="predicted"/>
<dbReference type="AlphaFoldDB" id="A0A5Q0M7Y3"/>
<dbReference type="PIRSF" id="PIRSF029720">
    <property type="entry name" value="UCP029720"/>
    <property type="match status" value="1"/>
</dbReference>
<dbReference type="InterPro" id="IPR005297">
    <property type="entry name" value="Lipoprotein_repeat"/>
</dbReference>